<comment type="caution">
    <text evidence="2">The sequence shown here is derived from an EMBL/GenBank/DDBJ whole genome shotgun (WGS) entry which is preliminary data.</text>
</comment>
<dbReference type="PANTHER" id="PTHR40274">
    <property type="entry name" value="VIRGINIAMYCIN B LYASE"/>
    <property type="match status" value="1"/>
</dbReference>
<keyword evidence="1" id="KW-0732">Signal</keyword>
<evidence type="ECO:0000313" key="3">
    <source>
        <dbReference type="Proteomes" id="UP000030002"/>
    </source>
</evidence>
<dbReference type="PANTHER" id="PTHR40274:SF3">
    <property type="entry name" value="VIRGINIAMYCIN B LYASE"/>
    <property type="match status" value="1"/>
</dbReference>
<dbReference type="InterPro" id="IPR015943">
    <property type="entry name" value="WD40/YVTN_repeat-like_dom_sf"/>
</dbReference>
<dbReference type="AlphaFoldDB" id="A0A0A0J3N9"/>
<dbReference type="EMBL" id="AVPJ01000016">
    <property type="protein sequence ID" value="KGN30742.1"/>
    <property type="molecule type" value="Genomic_DNA"/>
</dbReference>
<evidence type="ECO:0000256" key="1">
    <source>
        <dbReference type="SAM" id="SignalP"/>
    </source>
</evidence>
<dbReference type="SUPFAM" id="SSF101898">
    <property type="entry name" value="NHL repeat"/>
    <property type="match status" value="1"/>
</dbReference>
<protein>
    <recommendedName>
        <fullName evidence="4">Virginiamycin B lyase</fullName>
    </recommendedName>
</protein>
<dbReference type="Gene3D" id="2.130.10.10">
    <property type="entry name" value="YVTN repeat-like/Quinoprotein amine dehydrogenase"/>
    <property type="match status" value="1"/>
</dbReference>
<name>A0A0A0J3N9_9MICO</name>
<dbReference type="eggNOG" id="COG4257">
    <property type="taxonomic scope" value="Bacteria"/>
</dbReference>
<evidence type="ECO:0008006" key="4">
    <source>
        <dbReference type="Google" id="ProtNLM"/>
    </source>
</evidence>
<dbReference type="STRING" id="1385520.N802_05925"/>
<dbReference type="Pfam" id="PF24684">
    <property type="entry name" value="Vgb_lyase"/>
    <property type="match status" value="1"/>
</dbReference>
<feature type="chain" id="PRO_5001964058" description="Virginiamycin B lyase" evidence="1">
    <location>
        <begin position="26"/>
        <end position="341"/>
    </location>
</feature>
<organism evidence="2 3">
    <name type="scientific">Knoellia sinensis KCTC 19936</name>
    <dbReference type="NCBI Taxonomy" id="1385520"/>
    <lineage>
        <taxon>Bacteria</taxon>
        <taxon>Bacillati</taxon>
        <taxon>Actinomycetota</taxon>
        <taxon>Actinomycetes</taxon>
        <taxon>Micrococcales</taxon>
        <taxon>Intrasporangiaceae</taxon>
        <taxon>Knoellia</taxon>
    </lineage>
</organism>
<sequence length="341" mass="35394">MSKRRVLTATLAAGLVLSMGSAALAAPATRVLKQFKVPTANSLPRAITNGSDGNRWFTESDNNVNFAKIARITPSGAITEFDVTAADGCNSCGISDIAHGPGNILYITANGGDLIRFNVSTLAFEPPVPIATAERSASSVDSVAVSGSDVWISDFNADVVWRYNLSTQQFTTIDVIDPADIAVDGAGDAWFAQSQHNPDGTSNIGRIDEGTGAVTDTFVVNAAAVDLTVSPVDGRVWFSARFPNFLTSAEAGVGYVDPADSTSDFFPLPTNGPANIAAGADGSIWFTQTLKGNAASITNAGVISEFKAVKGSGPEGIVVAPNGDPWYTMLDANKIAALVTK</sequence>
<gene>
    <name evidence="2" type="ORF">N802_05925</name>
</gene>
<dbReference type="OrthoDB" id="9812926at2"/>
<dbReference type="RefSeq" id="WP_035918146.1">
    <property type="nucleotide sequence ID" value="NZ_AVPJ01000016.1"/>
</dbReference>
<accession>A0A0A0J3N9</accession>
<keyword evidence="3" id="KW-1185">Reference proteome</keyword>
<proteinExistence type="predicted"/>
<evidence type="ECO:0000313" key="2">
    <source>
        <dbReference type="EMBL" id="KGN30742.1"/>
    </source>
</evidence>
<dbReference type="InterPro" id="IPR051344">
    <property type="entry name" value="Vgb"/>
</dbReference>
<feature type="signal peptide" evidence="1">
    <location>
        <begin position="1"/>
        <end position="25"/>
    </location>
</feature>
<reference evidence="2 3" key="1">
    <citation type="submission" date="2013-08" db="EMBL/GenBank/DDBJ databases">
        <title>The genome sequence of Knoellia sinensis.</title>
        <authorList>
            <person name="Zhu W."/>
            <person name="Wang G."/>
        </authorList>
    </citation>
    <scope>NUCLEOTIDE SEQUENCE [LARGE SCALE GENOMIC DNA]</scope>
    <source>
        <strain evidence="2 3">KCTC 19936</strain>
    </source>
</reference>
<dbReference type="Proteomes" id="UP000030002">
    <property type="component" value="Unassembled WGS sequence"/>
</dbReference>